<evidence type="ECO:0000313" key="3">
    <source>
        <dbReference type="Proteomes" id="UP000324065"/>
    </source>
</evidence>
<evidence type="ECO:0000256" key="1">
    <source>
        <dbReference type="SAM" id="Phobius"/>
    </source>
</evidence>
<keyword evidence="1" id="KW-0472">Membrane</keyword>
<feature type="transmembrane region" description="Helical" evidence="1">
    <location>
        <begin position="20"/>
        <end position="39"/>
    </location>
</feature>
<feature type="transmembrane region" description="Helical" evidence="1">
    <location>
        <begin position="110"/>
        <end position="133"/>
    </location>
</feature>
<feature type="transmembrane region" description="Helical" evidence="1">
    <location>
        <begin position="68"/>
        <end position="90"/>
    </location>
</feature>
<dbReference type="AlphaFoldDB" id="A0A5M6II11"/>
<dbReference type="Proteomes" id="UP000324065">
    <property type="component" value="Unassembled WGS sequence"/>
</dbReference>
<sequence>MALHEPTDDERYLAGPRPAPVLLTVLGWTLGALVAALLLTQETPIQARALELYTGTFGMPRGGGVPELRIAGVVVFGIAAVIVGLFASFLTDIIDGVPKVRLRLGNLGLLLLWILTVVPFALVGFPFLVPIAAGVVGWVRSKGFSPISRRTQTGVWVVFAGIGVAVLGLLMVLRPDLATVIRFA</sequence>
<organism evidence="2 3">
    <name type="scientific">Roseospira marina</name>
    <dbReference type="NCBI Taxonomy" id="140057"/>
    <lineage>
        <taxon>Bacteria</taxon>
        <taxon>Pseudomonadati</taxon>
        <taxon>Pseudomonadota</taxon>
        <taxon>Alphaproteobacteria</taxon>
        <taxon>Rhodospirillales</taxon>
        <taxon>Rhodospirillaceae</taxon>
        <taxon>Roseospira</taxon>
    </lineage>
</organism>
<comment type="caution">
    <text evidence="2">The sequence shown here is derived from an EMBL/GenBank/DDBJ whole genome shotgun (WGS) entry which is preliminary data.</text>
</comment>
<dbReference type="RefSeq" id="WP_150060602.1">
    <property type="nucleotide sequence ID" value="NZ_JACHII010000001.1"/>
</dbReference>
<accession>A0A5M6II11</accession>
<feature type="transmembrane region" description="Helical" evidence="1">
    <location>
        <begin position="154"/>
        <end position="173"/>
    </location>
</feature>
<reference evidence="2 3" key="1">
    <citation type="submission" date="2019-09" db="EMBL/GenBank/DDBJ databases">
        <title>Genome sequence of Roseospira marina, one of the more divergent members of the non-sulfur purple photosynthetic bacterial family, the Rhodospirillaceae.</title>
        <authorList>
            <person name="Meyer T."/>
            <person name="Kyndt J."/>
        </authorList>
    </citation>
    <scope>NUCLEOTIDE SEQUENCE [LARGE SCALE GENOMIC DNA]</scope>
    <source>
        <strain evidence="2 3">DSM 15113</strain>
    </source>
</reference>
<dbReference type="EMBL" id="VWPJ01000001">
    <property type="protein sequence ID" value="KAA5607469.1"/>
    <property type="molecule type" value="Genomic_DNA"/>
</dbReference>
<proteinExistence type="predicted"/>
<keyword evidence="1" id="KW-0812">Transmembrane</keyword>
<gene>
    <name evidence="2" type="ORF">F1188_01510</name>
</gene>
<evidence type="ECO:0008006" key="4">
    <source>
        <dbReference type="Google" id="ProtNLM"/>
    </source>
</evidence>
<name>A0A5M6II11_9PROT</name>
<keyword evidence="1" id="KW-1133">Transmembrane helix</keyword>
<keyword evidence="3" id="KW-1185">Reference proteome</keyword>
<evidence type="ECO:0000313" key="2">
    <source>
        <dbReference type="EMBL" id="KAA5607469.1"/>
    </source>
</evidence>
<protein>
    <recommendedName>
        <fullName evidence="4">Tripartite tricarboxylate transporter TctB family protein</fullName>
    </recommendedName>
</protein>
<dbReference type="OrthoDB" id="7357308at2"/>